<protein>
    <recommendedName>
        <fullName evidence="4">Alpha/beta hydrolase</fullName>
    </recommendedName>
</protein>
<feature type="chain" id="PRO_5038953190" description="Alpha/beta hydrolase" evidence="1">
    <location>
        <begin position="22"/>
        <end position="127"/>
    </location>
</feature>
<comment type="caution">
    <text evidence="2">The sequence shown here is derived from an EMBL/GenBank/DDBJ whole genome shotgun (WGS) entry which is preliminary data.</text>
</comment>
<feature type="signal peptide" evidence="1">
    <location>
        <begin position="1"/>
        <end position="21"/>
    </location>
</feature>
<name>A0A5R8P638_9NOCA</name>
<organism evidence="2 3">
    <name type="scientific">Nocardia cyriacigeorgica</name>
    <dbReference type="NCBI Taxonomy" id="135487"/>
    <lineage>
        <taxon>Bacteria</taxon>
        <taxon>Bacillati</taxon>
        <taxon>Actinomycetota</taxon>
        <taxon>Actinomycetes</taxon>
        <taxon>Mycobacteriales</taxon>
        <taxon>Nocardiaceae</taxon>
        <taxon>Nocardia</taxon>
    </lineage>
</organism>
<keyword evidence="1" id="KW-0732">Signal</keyword>
<dbReference type="Proteomes" id="UP000308349">
    <property type="component" value="Unassembled WGS sequence"/>
</dbReference>
<sequence>MRTKKKFLIAAAAAITVAALAGSNVGCAETADGAARKITGTLPDGSTYLFEVPANWNGTVLLFSHGYNPGPSNPAQNANSAEVSSILLADGYALAGGSYPGLGWQTPNALGDQIATFDEFAAQVASP</sequence>
<evidence type="ECO:0000313" key="2">
    <source>
        <dbReference type="EMBL" id="TLF94237.1"/>
    </source>
</evidence>
<proteinExistence type="predicted"/>
<dbReference type="RefSeq" id="WP_127516259.1">
    <property type="nucleotide sequence ID" value="NZ_JARWNS010000264.1"/>
</dbReference>
<dbReference type="OrthoDB" id="7197847at2"/>
<gene>
    <name evidence="2" type="ORF">FEK35_29135</name>
</gene>
<dbReference type="EMBL" id="VBUU01000047">
    <property type="protein sequence ID" value="TLF94237.1"/>
    <property type="molecule type" value="Genomic_DNA"/>
</dbReference>
<evidence type="ECO:0000313" key="3">
    <source>
        <dbReference type="Proteomes" id="UP000308349"/>
    </source>
</evidence>
<evidence type="ECO:0008006" key="4">
    <source>
        <dbReference type="Google" id="ProtNLM"/>
    </source>
</evidence>
<reference evidence="2 3" key="1">
    <citation type="submission" date="2019-05" db="EMBL/GenBank/DDBJ databases">
        <title>Genomes sequences of two Nocardia cyriacigeorgica environmental isolates, type strains Nocardia asteroides ATCC 19247 and Nocardia cyriacigeorgica DSM 44484.</title>
        <authorList>
            <person name="Vautrin F."/>
            <person name="Bergeron E."/>
            <person name="Dubost A."/>
            <person name="Abrouk D."/>
            <person name="Rodriguez Nava V."/>
            <person name="Pujic P."/>
        </authorList>
    </citation>
    <scope>NUCLEOTIDE SEQUENCE [LARGE SCALE GENOMIC DNA]</scope>
    <source>
        <strain evidence="2 3">EML 1456</strain>
    </source>
</reference>
<dbReference type="AlphaFoldDB" id="A0A5R8P638"/>
<accession>A0A5R8P638</accession>
<dbReference type="GeneID" id="80346246"/>
<evidence type="ECO:0000256" key="1">
    <source>
        <dbReference type="SAM" id="SignalP"/>
    </source>
</evidence>